<dbReference type="Proteomes" id="UP000620124">
    <property type="component" value="Unassembled WGS sequence"/>
</dbReference>
<comment type="caution">
    <text evidence="2">The sequence shown here is derived from an EMBL/GenBank/DDBJ whole genome shotgun (WGS) entry which is preliminary data.</text>
</comment>
<dbReference type="Pfam" id="PF08240">
    <property type="entry name" value="ADH_N"/>
    <property type="match status" value="1"/>
</dbReference>
<evidence type="ECO:0000313" key="3">
    <source>
        <dbReference type="Proteomes" id="UP000620124"/>
    </source>
</evidence>
<dbReference type="InterPro" id="IPR036291">
    <property type="entry name" value="NAD(P)-bd_dom_sf"/>
</dbReference>
<dbReference type="CDD" id="cd08276">
    <property type="entry name" value="MDR7"/>
    <property type="match status" value="1"/>
</dbReference>
<dbReference type="InterPro" id="IPR013154">
    <property type="entry name" value="ADH-like_N"/>
</dbReference>
<feature type="domain" description="Enoyl reductase (ER)" evidence="1">
    <location>
        <begin position="16"/>
        <end position="346"/>
    </location>
</feature>
<evidence type="ECO:0000259" key="1">
    <source>
        <dbReference type="SMART" id="SM00829"/>
    </source>
</evidence>
<dbReference type="Gene3D" id="3.40.50.720">
    <property type="entry name" value="NAD(P)-binding Rossmann-like Domain"/>
    <property type="match status" value="1"/>
</dbReference>
<dbReference type="OrthoDB" id="9930022at2759"/>
<name>A0A8H6XYD7_9AGAR</name>
<organism evidence="2 3">
    <name type="scientific">Mycena venus</name>
    <dbReference type="NCBI Taxonomy" id="2733690"/>
    <lineage>
        <taxon>Eukaryota</taxon>
        <taxon>Fungi</taxon>
        <taxon>Dikarya</taxon>
        <taxon>Basidiomycota</taxon>
        <taxon>Agaricomycotina</taxon>
        <taxon>Agaricomycetes</taxon>
        <taxon>Agaricomycetidae</taxon>
        <taxon>Agaricales</taxon>
        <taxon>Marasmiineae</taxon>
        <taxon>Mycenaceae</taxon>
        <taxon>Mycena</taxon>
    </lineage>
</organism>
<dbReference type="EMBL" id="JACAZI010000011">
    <property type="protein sequence ID" value="KAF7349034.1"/>
    <property type="molecule type" value="Genomic_DNA"/>
</dbReference>
<dbReference type="SUPFAM" id="SSF50129">
    <property type="entry name" value="GroES-like"/>
    <property type="match status" value="1"/>
</dbReference>
<gene>
    <name evidence="2" type="ORF">MVEN_01424900</name>
</gene>
<dbReference type="Gene3D" id="3.90.180.10">
    <property type="entry name" value="Medium-chain alcohol dehydrogenases, catalytic domain"/>
    <property type="match status" value="1"/>
</dbReference>
<dbReference type="SUPFAM" id="SSF51735">
    <property type="entry name" value="NAD(P)-binding Rossmann-fold domains"/>
    <property type="match status" value="1"/>
</dbReference>
<dbReference type="InterPro" id="IPR052711">
    <property type="entry name" value="Zinc_ADH-like"/>
</dbReference>
<dbReference type="InterPro" id="IPR020843">
    <property type="entry name" value="ER"/>
</dbReference>
<dbReference type="AlphaFoldDB" id="A0A8H6XYD7"/>
<dbReference type="PANTHER" id="PTHR45033">
    <property type="match status" value="1"/>
</dbReference>
<dbReference type="InterPro" id="IPR013149">
    <property type="entry name" value="ADH-like_C"/>
</dbReference>
<dbReference type="PANTHER" id="PTHR45033:SF2">
    <property type="entry name" value="ZINC-TYPE ALCOHOL DEHYDROGENASE-LIKE PROTEIN C1773.06C"/>
    <property type="match status" value="1"/>
</dbReference>
<evidence type="ECO:0000313" key="2">
    <source>
        <dbReference type="EMBL" id="KAF7349034.1"/>
    </source>
</evidence>
<accession>A0A8H6XYD7</accession>
<reference evidence="2" key="1">
    <citation type="submission" date="2020-05" db="EMBL/GenBank/DDBJ databases">
        <title>Mycena genomes resolve the evolution of fungal bioluminescence.</title>
        <authorList>
            <person name="Tsai I.J."/>
        </authorList>
    </citation>
    <scope>NUCLEOTIDE SEQUENCE</scope>
    <source>
        <strain evidence="2">CCC161011</strain>
    </source>
</reference>
<sequence length="348" mass="37280">MAIPNKTRQYRYPELGSYDNLMLEEVPLHAPRGYEVLVKTHAVSLQFRDLLIATQQYPSSVLPNLVPCSDMAGEVIAVGEDVKQWKAGDRVCANFFLDKLNDVQTPETDESALGGATQGVLTEYRSFPAHSLVAIPPHLTYEEASTLPCAAVTAYNALLSGYEPLKAGDTVLIQGTGGVSIFALQFAVASGATVIATSSSDEKLKVTKDLGAAHVINYKTTPDWDREALKLTGGVGVDRVIEVAGNATLGRSINSVRLGGSIDIIGVIGGPSDAGPVDIVIPTIFRSLKIRGLYVGSVPQFHDMNKLITANPKTTRPVIDRVFPFEEAKAAFSYLSSQAHVGKVVIKL</sequence>
<dbReference type="Pfam" id="PF00107">
    <property type="entry name" value="ADH_zinc_N"/>
    <property type="match status" value="1"/>
</dbReference>
<dbReference type="GO" id="GO:0016491">
    <property type="term" value="F:oxidoreductase activity"/>
    <property type="evidence" value="ECO:0007669"/>
    <property type="project" value="InterPro"/>
</dbReference>
<proteinExistence type="predicted"/>
<protein>
    <submittedName>
        <fullName evidence="2">Alcohol dehydrogenase superfamily protein</fullName>
    </submittedName>
</protein>
<dbReference type="SMART" id="SM00829">
    <property type="entry name" value="PKS_ER"/>
    <property type="match status" value="1"/>
</dbReference>
<keyword evidence="3" id="KW-1185">Reference proteome</keyword>
<dbReference type="InterPro" id="IPR011032">
    <property type="entry name" value="GroES-like_sf"/>
</dbReference>